<dbReference type="HOGENOM" id="CLU_2677843_0_0_1"/>
<sequence>MVLAKSKVNSFSTAYQVDETQGRAEDQAGSAKSVRVTIAYDGLPASLVTTSLFWCKICLDLHWHGMSLQHPWTSARATST</sequence>
<organism evidence="1 2">
    <name type="scientific">Pisolithus microcarpus 441</name>
    <dbReference type="NCBI Taxonomy" id="765257"/>
    <lineage>
        <taxon>Eukaryota</taxon>
        <taxon>Fungi</taxon>
        <taxon>Dikarya</taxon>
        <taxon>Basidiomycota</taxon>
        <taxon>Agaricomycotina</taxon>
        <taxon>Agaricomycetes</taxon>
        <taxon>Agaricomycetidae</taxon>
        <taxon>Boletales</taxon>
        <taxon>Sclerodermatineae</taxon>
        <taxon>Pisolithaceae</taxon>
        <taxon>Pisolithus</taxon>
    </lineage>
</organism>
<protein>
    <submittedName>
        <fullName evidence="1">Uncharacterized protein</fullName>
    </submittedName>
</protein>
<reference evidence="1 2" key="1">
    <citation type="submission" date="2014-04" db="EMBL/GenBank/DDBJ databases">
        <authorList>
            <consortium name="DOE Joint Genome Institute"/>
            <person name="Kuo A."/>
            <person name="Kohler A."/>
            <person name="Costa M.D."/>
            <person name="Nagy L.G."/>
            <person name="Floudas D."/>
            <person name="Copeland A."/>
            <person name="Barry K.W."/>
            <person name="Cichocki N."/>
            <person name="Veneault-Fourrey C."/>
            <person name="LaButti K."/>
            <person name="Lindquist E.A."/>
            <person name="Lipzen A."/>
            <person name="Lundell T."/>
            <person name="Morin E."/>
            <person name="Murat C."/>
            <person name="Sun H."/>
            <person name="Tunlid A."/>
            <person name="Henrissat B."/>
            <person name="Grigoriev I.V."/>
            <person name="Hibbett D.S."/>
            <person name="Martin F."/>
            <person name="Nordberg H.P."/>
            <person name="Cantor M.N."/>
            <person name="Hua S.X."/>
        </authorList>
    </citation>
    <scope>NUCLEOTIDE SEQUENCE [LARGE SCALE GENOMIC DNA]</scope>
    <source>
        <strain evidence="1 2">441</strain>
    </source>
</reference>
<reference evidence="2" key="2">
    <citation type="submission" date="2015-01" db="EMBL/GenBank/DDBJ databases">
        <title>Evolutionary Origins and Diversification of the Mycorrhizal Mutualists.</title>
        <authorList>
            <consortium name="DOE Joint Genome Institute"/>
            <consortium name="Mycorrhizal Genomics Consortium"/>
            <person name="Kohler A."/>
            <person name="Kuo A."/>
            <person name="Nagy L.G."/>
            <person name="Floudas D."/>
            <person name="Copeland A."/>
            <person name="Barry K.W."/>
            <person name="Cichocki N."/>
            <person name="Veneault-Fourrey C."/>
            <person name="LaButti K."/>
            <person name="Lindquist E.A."/>
            <person name="Lipzen A."/>
            <person name="Lundell T."/>
            <person name="Morin E."/>
            <person name="Murat C."/>
            <person name="Riley R."/>
            <person name="Ohm R."/>
            <person name="Sun H."/>
            <person name="Tunlid A."/>
            <person name="Henrissat B."/>
            <person name="Grigoriev I.V."/>
            <person name="Hibbett D.S."/>
            <person name="Martin F."/>
        </authorList>
    </citation>
    <scope>NUCLEOTIDE SEQUENCE [LARGE SCALE GENOMIC DNA]</scope>
    <source>
        <strain evidence="2">441</strain>
    </source>
</reference>
<name>A0A0C9ZQW3_9AGAM</name>
<proteinExistence type="predicted"/>
<gene>
    <name evidence="1" type="ORF">PISMIDRAFT_680630</name>
</gene>
<accession>A0A0C9ZQW3</accession>
<evidence type="ECO:0000313" key="1">
    <source>
        <dbReference type="EMBL" id="KIK22108.1"/>
    </source>
</evidence>
<feature type="non-terminal residue" evidence="1">
    <location>
        <position position="80"/>
    </location>
</feature>
<dbReference type="EMBL" id="KN833743">
    <property type="protein sequence ID" value="KIK22108.1"/>
    <property type="molecule type" value="Genomic_DNA"/>
</dbReference>
<dbReference type="Proteomes" id="UP000054018">
    <property type="component" value="Unassembled WGS sequence"/>
</dbReference>
<keyword evidence="2" id="KW-1185">Reference proteome</keyword>
<evidence type="ECO:0000313" key="2">
    <source>
        <dbReference type="Proteomes" id="UP000054018"/>
    </source>
</evidence>
<dbReference type="AlphaFoldDB" id="A0A0C9ZQW3"/>